<evidence type="ECO:0000313" key="2">
    <source>
        <dbReference type="EMBL" id="TFK32968.1"/>
    </source>
</evidence>
<dbReference type="Proteomes" id="UP000308652">
    <property type="component" value="Unassembled WGS sequence"/>
</dbReference>
<proteinExistence type="predicted"/>
<reference evidence="2 3" key="1">
    <citation type="journal article" date="2019" name="Nat. Ecol. Evol.">
        <title>Megaphylogeny resolves global patterns of mushroom evolution.</title>
        <authorList>
            <person name="Varga T."/>
            <person name="Krizsan K."/>
            <person name="Foldi C."/>
            <person name="Dima B."/>
            <person name="Sanchez-Garcia M."/>
            <person name="Sanchez-Ramirez S."/>
            <person name="Szollosi G.J."/>
            <person name="Szarkandi J.G."/>
            <person name="Papp V."/>
            <person name="Albert L."/>
            <person name="Andreopoulos W."/>
            <person name="Angelini C."/>
            <person name="Antonin V."/>
            <person name="Barry K.W."/>
            <person name="Bougher N.L."/>
            <person name="Buchanan P."/>
            <person name="Buyck B."/>
            <person name="Bense V."/>
            <person name="Catcheside P."/>
            <person name="Chovatia M."/>
            <person name="Cooper J."/>
            <person name="Damon W."/>
            <person name="Desjardin D."/>
            <person name="Finy P."/>
            <person name="Geml J."/>
            <person name="Haridas S."/>
            <person name="Hughes K."/>
            <person name="Justo A."/>
            <person name="Karasinski D."/>
            <person name="Kautmanova I."/>
            <person name="Kiss B."/>
            <person name="Kocsube S."/>
            <person name="Kotiranta H."/>
            <person name="LaButti K.M."/>
            <person name="Lechner B.E."/>
            <person name="Liimatainen K."/>
            <person name="Lipzen A."/>
            <person name="Lukacs Z."/>
            <person name="Mihaltcheva S."/>
            <person name="Morgado L.N."/>
            <person name="Niskanen T."/>
            <person name="Noordeloos M.E."/>
            <person name="Ohm R.A."/>
            <person name="Ortiz-Santana B."/>
            <person name="Ovrebo C."/>
            <person name="Racz N."/>
            <person name="Riley R."/>
            <person name="Savchenko A."/>
            <person name="Shiryaev A."/>
            <person name="Soop K."/>
            <person name="Spirin V."/>
            <person name="Szebenyi C."/>
            <person name="Tomsovsky M."/>
            <person name="Tulloss R.E."/>
            <person name="Uehling J."/>
            <person name="Grigoriev I.V."/>
            <person name="Vagvolgyi C."/>
            <person name="Papp T."/>
            <person name="Martin F.M."/>
            <person name="Miettinen O."/>
            <person name="Hibbett D.S."/>
            <person name="Nagy L.G."/>
        </authorList>
    </citation>
    <scope>NUCLEOTIDE SEQUENCE [LARGE SCALE GENOMIC DNA]</scope>
    <source>
        <strain evidence="2 3">CBS 166.37</strain>
    </source>
</reference>
<evidence type="ECO:0000256" key="1">
    <source>
        <dbReference type="SAM" id="MobiDB-lite"/>
    </source>
</evidence>
<accession>A0A5C3LJQ0</accession>
<evidence type="ECO:0000313" key="3">
    <source>
        <dbReference type="Proteomes" id="UP000308652"/>
    </source>
</evidence>
<feature type="compositionally biased region" description="Polar residues" evidence="1">
    <location>
        <begin position="99"/>
        <end position="112"/>
    </location>
</feature>
<feature type="region of interest" description="Disordered" evidence="1">
    <location>
        <begin position="94"/>
        <end position="113"/>
    </location>
</feature>
<protein>
    <submittedName>
        <fullName evidence="2">Uncharacterized protein</fullName>
    </submittedName>
</protein>
<sequence>MSLPSSTLNLSMVNIPITAPALVPTPAKSTAVHPYLHLQSQHGQCEHSSSTLTLAQQTPSTPSQHQHFHQQYKHCQHHHSQLPIATSMPASKTTREAAQCTQPPTPMSTFDVNTHLHATI</sequence>
<gene>
    <name evidence="2" type="ORF">BDQ12DRAFT_728171</name>
</gene>
<keyword evidence="3" id="KW-1185">Reference proteome</keyword>
<dbReference type="AlphaFoldDB" id="A0A5C3LJQ0"/>
<dbReference type="EMBL" id="ML213658">
    <property type="protein sequence ID" value="TFK32968.1"/>
    <property type="molecule type" value="Genomic_DNA"/>
</dbReference>
<organism evidence="2 3">
    <name type="scientific">Crucibulum laeve</name>
    <dbReference type="NCBI Taxonomy" id="68775"/>
    <lineage>
        <taxon>Eukaryota</taxon>
        <taxon>Fungi</taxon>
        <taxon>Dikarya</taxon>
        <taxon>Basidiomycota</taxon>
        <taxon>Agaricomycotina</taxon>
        <taxon>Agaricomycetes</taxon>
        <taxon>Agaricomycetidae</taxon>
        <taxon>Agaricales</taxon>
        <taxon>Agaricineae</taxon>
        <taxon>Nidulariaceae</taxon>
        <taxon>Crucibulum</taxon>
    </lineage>
</organism>
<name>A0A5C3LJQ0_9AGAR</name>